<dbReference type="PANTHER" id="PTHR17583">
    <property type="entry name" value="PHOSPHOINOSITIDE 3-KINASE REGULATORY SUBUNIT 4"/>
    <property type="match status" value="1"/>
</dbReference>
<dbReference type="GO" id="GO:0006623">
    <property type="term" value="P:protein targeting to vacuole"/>
    <property type="evidence" value="ECO:0007669"/>
    <property type="project" value="TreeGrafter"/>
</dbReference>
<comment type="caution">
    <text evidence="6">The sequence shown here is derived from an EMBL/GenBank/DDBJ whole genome shotgun (WGS) entry which is preliminary data.</text>
</comment>
<dbReference type="GO" id="GO:0004674">
    <property type="term" value="F:protein serine/threonine kinase activity"/>
    <property type="evidence" value="ECO:0007669"/>
    <property type="project" value="InterPro"/>
</dbReference>
<dbReference type="GeneID" id="38780516"/>
<dbReference type="AlphaFoldDB" id="A0A401GN58"/>
<feature type="repeat" description="WD" evidence="4">
    <location>
        <begin position="228"/>
        <end position="269"/>
    </location>
</feature>
<proteinExistence type="predicted"/>
<dbReference type="GO" id="GO:0071561">
    <property type="term" value="C:nucleus-vacuole junction"/>
    <property type="evidence" value="ECO:0007669"/>
    <property type="project" value="TreeGrafter"/>
</dbReference>
<dbReference type="InterPro" id="IPR020472">
    <property type="entry name" value="WD40_PAC1"/>
</dbReference>
<dbReference type="InterPro" id="IPR015943">
    <property type="entry name" value="WD40/YVTN_repeat-like_dom_sf"/>
</dbReference>
<dbReference type="SMART" id="SM00320">
    <property type="entry name" value="WD40"/>
    <property type="match status" value="5"/>
</dbReference>
<dbReference type="GO" id="GO:0005770">
    <property type="term" value="C:late endosome"/>
    <property type="evidence" value="ECO:0007669"/>
    <property type="project" value="TreeGrafter"/>
</dbReference>
<sequence>MAGTPRSNWTFSLDHGGNGAPFEDLRRRLAIINGSATSLTPAGARDPRSLSLPTQDAPTSQPVPLALPLAFDRPGSPAESVTSTVNSSTFRPPHRLQIGSTDSQKAAPAIGSSKANATGLLEAHSKLRPDDSDEHSGRSSPVSPAGTIRVHERPRVASLAPISTYDGQEPGISNLLEHLYLDNNRELQSDFGPRVHEGPVRRRNAPRRSFISRDGSSSRPESTLIAHLGSHSDAVTGLAVSPDHMFFVSASDDKTVKVWDTARLERNVTSKPRHTYGQHHARVKCVCMLEGVHCFASAADDGSLHVVRVHASQSGTLPKYSKLQVVREHRIQHPGEYITTMVHYNTDASSNLVYATTHSTISILDLRTMRLLQNMENPRHYGPITCLCLDRKRSWIVCGTSTGVLSLWDIRFGILIKSWKASVASGGKSARIYQCAVHPARGKGRWIIVALELPKTIPEHDPHTLLEVWDIEKISLVESFVTRAVSNPSQELEAPQEWAVTDAETSPAAAIAALVRSRQENGSSLESTARRPRSNTQVATRDDLSLHPSPDIRSILVGAEFGGHTVLHRSTMADQGDNKAPSRATSGRGFLLTGSEDRKLRYWDLGRVEKSAMLTGIETEGDKPTYSTARTSSGSVTAYVETSAASPDCGHNNRPPQRMSLINHNQQNLLKGHQDTITALASIDSPFRGGVVSADRAGVIKVWRLEGLDLY</sequence>
<dbReference type="SUPFAM" id="SSF50978">
    <property type="entry name" value="WD40 repeat-like"/>
    <property type="match status" value="1"/>
</dbReference>
<feature type="region of interest" description="Disordered" evidence="5">
    <location>
        <begin position="190"/>
        <end position="222"/>
    </location>
</feature>
<reference evidence="6 7" key="1">
    <citation type="journal article" date="2018" name="Sci. Rep.">
        <title>Genome sequence of the cauliflower mushroom Sparassis crispa (Hanabiratake) and its association with beneficial usage.</title>
        <authorList>
            <person name="Kiyama R."/>
            <person name="Furutani Y."/>
            <person name="Kawaguchi K."/>
            <person name="Nakanishi T."/>
        </authorList>
    </citation>
    <scope>NUCLEOTIDE SEQUENCE [LARGE SCALE GENOMIC DNA]</scope>
</reference>
<name>A0A401GN58_9APHY</name>
<keyword evidence="1 4" id="KW-0853">WD repeat</keyword>
<dbReference type="Proteomes" id="UP000287166">
    <property type="component" value="Unassembled WGS sequence"/>
</dbReference>
<keyword evidence="2" id="KW-0677">Repeat</keyword>
<evidence type="ECO:0000256" key="3">
    <source>
        <dbReference type="ARBA" id="ARBA00022741"/>
    </source>
</evidence>
<dbReference type="RefSeq" id="XP_027614512.1">
    <property type="nucleotide sequence ID" value="XM_027758711.1"/>
</dbReference>
<feature type="compositionally biased region" description="Polar residues" evidence="5">
    <location>
        <begin position="79"/>
        <end position="90"/>
    </location>
</feature>
<feature type="region of interest" description="Disordered" evidence="5">
    <location>
        <begin position="127"/>
        <end position="149"/>
    </location>
</feature>
<dbReference type="GO" id="GO:0034271">
    <property type="term" value="C:phosphatidylinositol 3-kinase complex, class III, type I"/>
    <property type="evidence" value="ECO:0007669"/>
    <property type="project" value="TreeGrafter"/>
</dbReference>
<keyword evidence="3" id="KW-0547">Nucleotide-binding</keyword>
<dbReference type="GO" id="GO:0016236">
    <property type="term" value="P:macroautophagy"/>
    <property type="evidence" value="ECO:0007669"/>
    <property type="project" value="InterPro"/>
</dbReference>
<dbReference type="InterPro" id="IPR001680">
    <property type="entry name" value="WD40_rpt"/>
</dbReference>
<evidence type="ECO:0000313" key="7">
    <source>
        <dbReference type="Proteomes" id="UP000287166"/>
    </source>
</evidence>
<feature type="region of interest" description="Disordered" evidence="5">
    <location>
        <begin position="38"/>
        <end position="110"/>
    </location>
</feature>
<keyword evidence="7" id="KW-1185">Reference proteome</keyword>
<dbReference type="PROSITE" id="PS50294">
    <property type="entry name" value="WD_REPEATS_REGION"/>
    <property type="match status" value="1"/>
</dbReference>
<feature type="compositionally biased region" description="Basic and acidic residues" evidence="5">
    <location>
        <begin position="127"/>
        <end position="137"/>
    </location>
</feature>
<dbReference type="InterPro" id="IPR036322">
    <property type="entry name" value="WD40_repeat_dom_sf"/>
</dbReference>
<protein>
    <submittedName>
        <fullName evidence="6">Uncharacterized protein</fullName>
    </submittedName>
</protein>
<evidence type="ECO:0000313" key="6">
    <source>
        <dbReference type="EMBL" id="GBE83599.1"/>
    </source>
</evidence>
<dbReference type="InParanoid" id="A0A401GN58"/>
<dbReference type="Pfam" id="PF00400">
    <property type="entry name" value="WD40"/>
    <property type="match status" value="2"/>
</dbReference>
<feature type="region of interest" description="Disordered" evidence="5">
    <location>
        <begin position="517"/>
        <end position="545"/>
    </location>
</feature>
<dbReference type="GO" id="GO:0000166">
    <property type="term" value="F:nucleotide binding"/>
    <property type="evidence" value="ECO:0007669"/>
    <property type="project" value="UniProtKB-KW"/>
</dbReference>
<feature type="compositionally biased region" description="Basic and acidic residues" evidence="5">
    <location>
        <begin position="190"/>
        <end position="200"/>
    </location>
</feature>
<dbReference type="GO" id="GO:0034272">
    <property type="term" value="C:phosphatidylinositol 3-kinase complex, class III, type II"/>
    <property type="evidence" value="ECO:0007669"/>
    <property type="project" value="TreeGrafter"/>
</dbReference>
<dbReference type="EMBL" id="BFAD01000005">
    <property type="protein sequence ID" value="GBE83599.1"/>
    <property type="molecule type" value="Genomic_DNA"/>
</dbReference>
<dbReference type="InterPro" id="IPR045162">
    <property type="entry name" value="Vps15-like"/>
</dbReference>
<feature type="repeat" description="WD" evidence="4">
    <location>
        <begin position="590"/>
        <end position="605"/>
    </location>
</feature>
<accession>A0A401GN58</accession>
<dbReference type="Gene3D" id="2.130.10.10">
    <property type="entry name" value="YVTN repeat-like/Quinoprotein amine dehydrogenase"/>
    <property type="match status" value="3"/>
</dbReference>
<evidence type="ECO:0000256" key="1">
    <source>
        <dbReference type="ARBA" id="ARBA00022574"/>
    </source>
</evidence>
<feature type="compositionally biased region" description="Polar residues" evidence="5">
    <location>
        <begin position="51"/>
        <end position="62"/>
    </location>
</feature>
<dbReference type="OrthoDB" id="242910at2759"/>
<evidence type="ECO:0000256" key="5">
    <source>
        <dbReference type="SAM" id="MobiDB-lite"/>
    </source>
</evidence>
<dbReference type="PRINTS" id="PR00320">
    <property type="entry name" value="GPROTEINBRPT"/>
</dbReference>
<organism evidence="6 7">
    <name type="scientific">Sparassis crispa</name>
    <dbReference type="NCBI Taxonomy" id="139825"/>
    <lineage>
        <taxon>Eukaryota</taxon>
        <taxon>Fungi</taxon>
        <taxon>Dikarya</taxon>
        <taxon>Basidiomycota</taxon>
        <taxon>Agaricomycotina</taxon>
        <taxon>Agaricomycetes</taxon>
        <taxon>Polyporales</taxon>
        <taxon>Sparassidaceae</taxon>
        <taxon>Sparassis</taxon>
    </lineage>
</organism>
<evidence type="ECO:0000256" key="4">
    <source>
        <dbReference type="PROSITE-ProRule" id="PRU00221"/>
    </source>
</evidence>
<dbReference type="STRING" id="139825.A0A401GN58"/>
<dbReference type="PANTHER" id="PTHR17583:SF0">
    <property type="entry name" value="PHOSPHOINOSITIDE 3-KINASE REGULATORY SUBUNIT 4"/>
    <property type="match status" value="1"/>
</dbReference>
<evidence type="ECO:0000256" key="2">
    <source>
        <dbReference type="ARBA" id="ARBA00022737"/>
    </source>
</evidence>
<gene>
    <name evidence="6" type="ORF">SCP_0506540</name>
</gene>
<dbReference type="GO" id="GO:0045324">
    <property type="term" value="P:late endosome to vacuole transport"/>
    <property type="evidence" value="ECO:0007669"/>
    <property type="project" value="InterPro"/>
</dbReference>
<dbReference type="PROSITE" id="PS50082">
    <property type="entry name" value="WD_REPEATS_2"/>
    <property type="match status" value="2"/>
</dbReference>